<dbReference type="InterPro" id="IPR036770">
    <property type="entry name" value="Ankyrin_rpt-contain_sf"/>
</dbReference>
<gene>
    <name evidence="2" type="ORF">PG986_011647</name>
</gene>
<dbReference type="Gene3D" id="1.25.40.20">
    <property type="entry name" value="Ankyrin repeat-containing domain"/>
    <property type="match status" value="1"/>
</dbReference>
<dbReference type="EMBL" id="JAQQWE010000008">
    <property type="protein sequence ID" value="KAK7942534.1"/>
    <property type="molecule type" value="Genomic_DNA"/>
</dbReference>
<proteinExistence type="predicted"/>
<dbReference type="Pfam" id="PF00023">
    <property type="entry name" value="Ank"/>
    <property type="match status" value="1"/>
</dbReference>
<evidence type="ECO:0000313" key="3">
    <source>
        <dbReference type="Proteomes" id="UP001391051"/>
    </source>
</evidence>
<keyword evidence="1" id="KW-0040">ANK repeat</keyword>
<feature type="repeat" description="ANK" evidence="1">
    <location>
        <begin position="132"/>
        <end position="157"/>
    </location>
</feature>
<dbReference type="RefSeq" id="XP_066694565.1">
    <property type="nucleotide sequence ID" value="XM_066847869.1"/>
</dbReference>
<dbReference type="GeneID" id="92080931"/>
<organism evidence="2 3">
    <name type="scientific">Apiospora aurea</name>
    <dbReference type="NCBI Taxonomy" id="335848"/>
    <lineage>
        <taxon>Eukaryota</taxon>
        <taxon>Fungi</taxon>
        <taxon>Dikarya</taxon>
        <taxon>Ascomycota</taxon>
        <taxon>Pezizomycotina</taxon>
        <taxon>Sordariomycetes</taxon>
        <taxon>Xylariomycetidae</taxon>
        <taxon>Amphisphaeriales</taxon>
        <taxon>Apiosporaceae</taxon>
        <taxon>Apiospora</taxon>
    </lineage>
</organism>
<protein>
    <submittedName>
        <fullName evidence="2">Ankyrin repeat-containing protein</fullName>
    </submittedName>
</protein>
<reference evidence="2 3" key="1">
    <citation type="submission" date="2023-01" db="EMBL/GenBank/DDBJ databases">
        <title>Analysis of 21 Apiospora genomes using comparative genomics revels a genus with tremendous synthesis potential of carbohydrate active enzymes and secondary metabolites.</title>
        <authorList>
            <person name="Sorensen T."/>
        </authorList>
    </citation>
    <scope>NUCLEOTIDE SEQUENCE [LARGE SCALE GENOMIC DNA]</scope>
    <source>
        <strain evidence="2 3">CBS 24483</strain>
    </source>
</reference>
<dbReference type="PROSITE" id="PS50088">
    <property type="entry name" value="ANK_REPEAT"/>
    <property type="match status" value="1"/>
</dbReference>
<dbReference type="InterPro" id="IPR002110">
    <property type="entry name" value="Ankyrin_rpt"/>
</dbReference>
<sequence>MQNIISFDPDKGIHPQTASPLVRLPPEMHVAIAMECDSDEVIFALLRTFKVLYGVYRVLLYERNIRHDEGSALFKIARNGEVAAFEHLERVAKTMKEGLPALNRVEFTSRTDQRFTKGSPSNSGSSPFKLGNAFAPLHWAAAGGHSDAVQWLITRGALCKIHGASKEDKFTPYLKIKQDITSLFG</sequence>
<name>A0ABR1PY40_9PEZI</name>
<keyword evidence="3" id="KW-1185">Reference proteome</keyword>
<dbReference type="PROSITE" id="PS50297">
    <property type="entry name" value="ANK_REP_REGION"/>
    <property type="match status" value="1"/>
</dbReference>
<comment type="caution">
    <text evidence="2">The sequence shown here is derived from an EMBL/GenBank/DDBJ whole genome shotgun (WGS) entry which is preliminary data.</text>
</comment>
<dbReference type="SUPFAM" id="SSF48403">
    <property type="entry name" value="Ankyrin repeat"/>
    <property type="match status" value="1"/>
</dbReference>
<dbReference type="Proteomes" id="UP001391051">
    <property type="component" value="Unassembled WGS sequence"/>
</dbReference>
<accession>A0ABR1PY40</accession>
<evidence type="ECO:0000313" key="2">
    <source>
        <dbReference type="EMBL" id="KAK7942534.1"/>
    </source>
</evidence>
<evidence type="ECO:0000256" key="1">
    <source>
        <dbReference type="PROSITE-ProRule" id="PRU00023"/>
    </source>
</evidence>